<evidence type="ECO:0000256" key="3">
    <source>
        <dbReference type="ARBA" id="ARBA00022531"/>
    </source>
</evidence>
<evidence type="ECO:0000256" key="5">
    <source>
        <dbReference type="ARBA" id="ARBA00022692"/>
    </source>
</evidence>
<dbReference type="GO" id="GO:0009767">
    <property type="term" value="P:photosynthetic electron transport chain"/>
    <property type="evidence" value="ECO:0007669"/>
    <property type="project" value="InterPro"/>
</dbReference>
<evidence type="ECO:0000256" key="9">
    <source>
        <dbReference type="ARBA" id="ARBA00023276"/>
    </source>
</evidence>
<evidence type="ECO:0000256" key="8">
    <source>
        <dbReference type="ARBA" id="ARBA00023136"/>
    </source>
</evidence>
<dbReference type="SUPFAM" id="SSF161077">
    <property type="entry name" value="Photosystem II antenna protein-like"/>
    <property type="match status" value="1"/>
</dbReference>
<evidence type="ECO:0000256" key="4">
    <source>
        <dbReference type="ARBA" id="ARBA00022640"/>
    </source>
</evidence>
<keyword evidence="8 10" id="KW-0472">Membrane</keyword>
<organism evidence="11 12">
    <name type="scientific">Gossypium schwendimanii</name>
    <name type="common">Cotton</name>
    <dbReference type="NCBI Taxonomy" id="34291"/>
    <lineage>
        <taxon>Eukaryota</taxon>
        <taxon>Viridiplantae</taxon>
        <taxon>Streptophyta</taxon>
        <taxon>Embryophyta</taxon>
        <taxon>Tracheophyta</taxon>
        <taxon>Spermatophyta</taxon>
        <taxon>Magnoliopsida</taxon>
        <taxon>eudicotyledons</taxon>
        <taxon>Gunneridae</taxon>
        <taxon>Pentapetalae</taxon>
        <taxon>rosids</taxon>
        <taxon>malvids</taxon>
        <taxon>Malvales</taxon>
        <taxon>Malvaceae</taxon>
        <taxon>Malvoideae</taxon>
        <taxon>Gossypium</taxon>
    </lineage>
</organism>
<reference evidence="11 12" key="1">
    <citation type="journal article" date="2019" name="Genome Biol. Evol.">
        <title>Insights into the evolution of the New World diploid cottons (Gossypium, subgenus Houzingenia) based on genome sequencing.</title>
        <authorList>
            <person name="Grover C.E."/>
            <person name="Arick M.A. 2nd"/>
            <person name="Thrash A."/>
            <person name="Conover J.L."/>
            <person name="Sanders W.S."/>
            <person name="Peterson D.G."/>
            <person name="Frelichowski J.E."/>
            <person name="Scheffler J.A."/>
            <person name="Scheffler B.E."/>
            <person name="Wendel J.F."/>
        </authorList>
    </citation>
    <scope>NUCLEOTIDE SEQUENCE [LARGE SCALE GENOMIC DNA]</scope>
    <source>
        <strain evidence="11">1</strain>
        <tissue evidence="11">Leaf</tissue>
    </source>
</reference>
<evidence type="ECO:0000256" key="7">
    <source>
        <dbReference type="ARBA" id="ARBA00022991"/>
    </source>
</evidence>
<name>A0A7J9N854_GOSSC</name>
<dbReference type="InterPro" id="IPR036001">
    <property type="entry name" value="PS_II_antenna-like_sf"/>
</dbReference>
<keyword evidence="4" id="KW-0934">Plastid</keyword>
<dbReference type="GO" id="GO:0016168">
    <property type="term" value="F:chlorophyll binding"/>
    <property type="evidence" value="ECO:0007669"/>
    <property type="project" value="UniProtKB-KW"/>
</dbReference>
<proteinExistence type="predicted"/>
<comment type="subcellular location">
    <subcellularLocation>
        <location evidence="1">Membrane</location>
        <topology evidence="1">Multi-pass membrane protein</topology>
    </subcellularLocation>
</comment>
<keyword evidence="9" id="KW-0604">Photosystem II</keyword>
<evidence type="ECO:0000313" key="11">
    <source>
        <dbReference type="EMBL" id="MBA0879493.1"/>
    </source>
</evidence>
<dbReference type="AlphaFoldDB" id="A0A7J9N854"/>
<evidence type="ECO:0000313" key="12">
    <source>
        <dbReference type="Proteomes" id="UP000593576"/>
    </source>
</evidence>
<feature type="transmembrane region" description="Helical" evidence="10">
    <location>
        <begin position="74"/>
        <end position="92"/>
    </location>
</feature>
<feature type="transmembrane region" description="Helical" evidence="10">
    <location>
        <begin position="20"/>
        <end position="46"/>
    </location>
</feature>
<keyword evidence="3" id="KW-0602">Photosynthesis</keyword>
<dbReference type="OrthoDB" id="1921305at2759"/>
<keyword evidence="5 10" id="KW-0812">Transmembrane</keyword>
<dbReference type="GO" id="GO:0009523">
    <property type="term" value="C:photosystem II"/>
    <property type="evidence" value="ECO:0007669"/>
    <property type="project" value="UniProtKB-KW"/>
</dbReference>
<evidence type="ECO:0000256" key="1">
    <source>
        <dbReference type="ARBA" id="ARBA00004141"/>
    </source>
</evidence>
<evidence type="ECO:0000256" key="10">
    <source>
        <dbReference type="SAM" id="Phobius"/>
    </source>
</evidence>
<comment type="caution">
    <text evidence="11">The sequence shown here is derived from an EMBL/GenBank/DDBJ whole genome shotgun (WGS) entry which is preliminary data.</text>
</comment>
<dbReference type="EMBL" id="JABFAF010275401">
    <property type="protein sequence ID" value="MBA0879493.1"/>
    <property type="molecule type" value="Genomic_DNA"/>
</dbReference>
<accession>A0A7J9N854</accession>
<keyword evidence="7" id="KW-0157">Chromophore</keyword>
<protein>
    <submittedName>
        <fullName evidence="11">Uncharacterized protein</fullName>
    </submittedName>
</protein>
<evidence type="ECO:0000256" key="6">
    <source>
        <dbReference type="ARBA" id="ARBA00022989"/>
    </source>
</evidence>
<dbReference type="Pfam" id="PF00421">
    <property type="entry name" value="PSII"/>
    <property type="match status" value="1"/>
</dbReference>
<keyword evidence="2" id="KW-0148">Chlorophyll</keyword>
<evidence type="ECO:0000256" key="2">
    <source>
        <dbReference type="ARBA" id="ARBA00022494"/>
    </source>
</evidence>
<dbReference type="Proteomes" id="UP000593576">
    <property type="component" value="Unassembled WGS sequence"/>
</dbReference>
<keyword evidence="6 10" id="KW-1133">Transmembrane helix</keyword>
<gene>
    <name evidence="11" type="ORF">Goshw_011771</name>
</gene>
<sequence length="97" mass="11102">MGLPWYRVHAIVLNDSGRLLSIHIMHTALVAGWVGSMALYELVVFYPSNPVIDLMEDYNKFGYLELRRCGRSTYCIFWLVLISSYLALGILGSRNFL</sequence>
<keyword evidence="12" id="KW-1185">Reference proteome</keyword>
<dbReference type="InterPro" id="IPR000932">
    <property type="entry name" value="PS_antenna-like"/>
</dbReference>